<dbReference type="Proteomes" id="UP000198374">
    <property type="component" value="Unassembled WGS sequence"/>
</dbReference>
<keyword evidence="2" id="KW-1185">Reference proteome</keyword>
<accession>A0A1Z5IES7</accession>
<dbReference type="AlphaFoldDB" id="A0A1Z5IES7"/>
<protein>
    <recommendedName>
        <fullName evidence="3">IpaB/EvcA family protein</fullName>
    </recommendedName>
</protein>
<name>A0A1Z5IES7_9LACO</name>
<dbReference type="EMBL" id="BCMF01000015">
    <property type="protein sequence ID" value="GAX00285.1"/>
    <property type="molecule type" value="Genomic_DNA"/>
</dbReference>
<evidence type="ECO:0000313" key="2">
    <source>
        <dbReference type="Proteomes" id="UP000198374"/>
    </source>
</evidence>
<reference evidence="1 2" key="1">
    <citation type="submission" date="2015-11" db="EMBL/GenBank/DDBJ databases">
        <title>Draft genome sequences of new species of the genus Lactobacillus isolated from orchardgrass silage.</title>
        <authorList>
            <person name="Tohno M."/>
            <person name="Tanizawa Y."/>
            <person name="Arita M."/>
        </authorList>
    </citation>
    <scope>NUCLEOTIDE SEQUENCE [LARGE SCALE GENOMIC DNA]</scope>
    <source>
        <strain evidence="1 2">IWT30</strain>
    </source>
</reference>
<proteinExistence type="predicted"/>
<organism evidence="1 2">
    <name type="scientific">Secundilactobacillus mixtipabuli</name>
    <dbReference type="NCBI Taxonomy" id="1435342"/>
    <lineage>
        <taxon>Bacteria</taxon>
        <taxon>Bacillati</taxon>
        <taxon>Bacillota</taxon>
        <taxon>Bacilli</taxon>
        <taxon>Lactobacillales</taxon>
        <taxon>Lactobacillaceae</taxon>
        <taxon>Secundilactobacillus</taxon>
    </lineage>
</organism>
<evidence type="ECO:0008006" key="3">
    <source>
        <dbReference type="Google" id="ProtNLM"/>
    </source>
</evidence>
<dbReference type="RefSeq" id="WP_089110049.1">
    <property type="nucleotide sequence ID" value="NZ_BCMF01000015.1"/>
</dbReference>
<gene>
    <name evidence="1" type="ORF">IWT30_02271</name>
</gene>
<dbReference type="OrthoDB" id="2246846at2"/>
<sequence>MQNVEINSATQSLLDAVNELFPGKVDLQFIGKLQNGYVRHDQAQAVQDKDHIMIQVSDLSAPDYTASHELLHLLMTLRGFPQIFFAISTGEEQLDQQLMMLGTELYDTVCHIVVVSEQRKHGLINDEIEKMYLKGIQATITPEPKPVDDKMTLRLLTLTDALVFYGDGNDTVNAQLAKDYPIAFAAAKKLYELITEKKVDSPFTLRRNIVKLFKAFDEQLKDWGLPPINMTEFATVSNVVSKRQLRLEVRQAFELFHSDMVDIKSKRRAYVGINRADGQNSFVISAPTKENDNPEYYKAIYSLSVEELFKKLEMPYILR</sequence>
<comment type="caution">
    <text evidence="1">The sequence shown here is derived from an EMBL/GenBank/DDBJ whole genome shotgun (WGS) entry which is preliminary data.</text>
</comment>
<evidence type="ECO:0000313" key="1">
    <source>
        <dbReference type="EMBL" id="GAX00285.1"/>
    </source>
</evidence>